<dbReference type="Gene3D" id="3.30.70.1430">
    <property type="entry name" value="Multidrug efflux transporter AcrB pore domain"/>
    <property type="match status" value="2"/>
</dbReference>
<keyword evidence="1" id="KW-0472">Membrane</keyword>
<feature type="transmembrane region" description="Helical" evidence="1">
    <location>
        <begin position="548"/>
        <end position="571"/>
    </location>
</feature>
<dbReference type="Gene3D" id="1.20.1640.10">
    <property type="entry name" value="Multidrug efflux transporter AcrB transmembrane domain"/>
    <property type="match status" value="2"/>
</dbReference>
<feature type="transmembrane region" description="Helical" evidence="1">
    <location>
        <begin position="351"/>
        <end position="371"/>
    </location>
</feature>
<keyword evidence="3" id="KW-1185">Reference proteome</keyword>
<sequence>MASPDDSSSAAPAAPGHPAEHRPTGLIAWFNDNHVAANILMAFLVIGGLVSALSMRTETFPSIDPRVITVTVPYPGATPYEVADSITSRIEEAVQGIEGVKRVTATAAEGRGVVSIELKDFADADDVYNEVDTAVNGLTAFPPADAERPIVVKARPTPNVLTLAIYGDAPEKTLRFWADTIEDELKQLPGVALTDLRGIRDYQISIEVSEEKLRDYGLSLAAVAEAVGAASADIPAGTVESAQGDILLRVQEKRYTGPEFATIAIRTLPDGSVLRLGDIATVLDGLEDSNLTSRFNGHQAAFIDVKRSETEDTLAVANAVKAYLDTLSLPTGVNLSLQQDDTTVLRDRISLMVRNGLLGFVLVFLILMLFLDLKLAIWTSAAIPVSFLGGLMLLHLFGVSINMVSLFALIVVLGIVVDDGIVTGESIFEAQEEFKGEKYAVLRGVRAIIAPVTVGVLTTMAAFAPLLFSTGTLGQIVKVVPAVVIVILFVSLMEAYFILPAHLSSPTRWSRGIMARMRDGVTTLLGKFVSGRVVPFAEFAIRHRYATFAAFVGIAIITIGMVRGGIVRFIFFPQIEGDRISISLTMPQGTPFEVTERTITAIEDAAYAVRDEVESEAGQAAFESVSVSIGAVAGQSMGPRSSGGSGSGAHLGQVNIQLLPSDYRNYAASEIEAMIRERVHDLPGVETLEFQSSLIGGGADIEIELSHPLEERLNAAAERLKVALEGIEGTINVANSYQPGKTEYLFHLTPEGHAVGLTPAELGRQLRTAFFGQEVQRIQRGSSEVIVYVRYPKADRESLATLRDTRIRLRDGREVPLSAVATIEEQIGYSQINTVNGRRIVSVTADVDAAITTPNDVIAYLNANTLPELKARFPSLAASFEGETRDQAQDLQSLARNMMIALMLIYIILGAQLRSYLQPFVIMSAIPFGVIGAILGHFVLGYDLTFISLFGIVALTGVVVNDSVVLLDYMNACRKRGQGPLEAALAAIQRRFRPILLTSLSTCLGLLPMMMETSLQARFLIPMVVSLAMGIVFATPIILILVPSLIMVLEDLKRLTRKLLPGA</sequence>
<proteinExistence type="predicted"/>
<dbReference type="SUPFAM" id="SSF82693">
    <property type="entry name" value="Multidrug efflux transporter AcrB pore domain, PN1, PN2, PC1 and PC2 subdomains"/>
    <property type="match status" value="2"/>
</dbReference>
<feature type="transmembrane region" description="Helical" evidence="1">
    <location>
        <begin position="894"/>
        <end position="913"/>
    </location>
</feature>
<feature type="transmembrane region" description="Helical" evidence="1">
    <location>
        <begin position="1023"/>
        <end position="1049"/>
    </location>
</feature>
<evidence type="ECO:0000313" key="3">
    <source>
        <dbReference type="Proteomes" id="UP000738431"/>
    </source>
</evidence>
<evidence type="ECO:0000256" key="1">
    <source>
        <dbReference type="SAM" id="Phobius"/>
    </source>
</evidence>
<dbReference type="InterPro" id="IPR001036">
    <property type="entry name" value="Acrflvin-R"/>
</dbReference>
<dbReference type="PRINTS" id="PR00702">
    <property type="entry name" value="ACRIFLAVINRP"/>
</dbReference>
<keyword evidence="1" id="KW-1133">Transmembrane helix</keyword>
<dbReference type="PANTHER" id="PTHR32063:SF33">
    <property type="entry name" value="RND SUPERFAMILY EFFLUX PUMP PERMEASE COMPONENT"/>
    <property type="match status" value="1"/>
</dbReference>
<feature type="transmembrane region" description="Helical" evidence="1">
    <location>
        <begin position="992"/>
        <end position="1011"/>
    </location>
</feature>
<feature type="transmembrane region" description="Helical" evidence="1">
    <location>
        <begin position="448"/>
        <end position="468"/>
    </location>
</feature>
<dbReference type="Pfam" id="PF00873">
    <property type="entry name" value="ACR_tran"/>
    <property type="match status" value="1"/>
</dbReference>
<dbReference type="RefSeq" id="WP_221031477.1">
    <property type="nucleotide sequence ID" value="NZ_CP139781.1"/>
</dbReference>
<feature type="transmembrane region" description="Helical" evidence="1">
    <location>
        <begin position="35"/>
        <end position="53"/>
    </location>
</feature>
<dbReference type="SUPFAM" id="SSF82866">
    <property type="entry name" value="Multidrug efflux transporter AcrB transmembrane domain"/>
    <property type="match status" value="2"/>
</dbReference>
<organism evidence="2 3">
    <name type="scientific">Actomonas aquatica</name>
    <dbReference type="NCBI Taxonomy" id="2866162"/>
    <lineage>
        <taxon>Bacteria</taxon>
        <taxon>Pseudomonadati</taxon>
        <taxon>Verrucomicrobiota</taxon>
        <taxon>Opitutia</taxon>
        <taxon>Opitutales</taxon>
        <taxon>Opitutaceae</taxon>
        <taxon>Actomonas</taxon>
    </lineage>
</organism>
<reference evidence="2 3" key="1">
    <citation type="submission" date="2023-12" db="EMBL/GenBank/DDBJ databases">
        <title>Description of an unclassified Opitutus bacterium of Verrucomicrobiota.</title>
        <authorList>
            <person name="Zhang D.-F."/>
        </authorList>
    </citation>
    <scope>NUCLEOTIDE SEQUENCE [LARGE SCALE GENOMIC DNA]</scope>
    <source>
        <strain evidence="2 3">WL0086</strain>
    </source>
</reference>
<protein>
    <submittedName>
        <fullName evidence="2">Efflux RND transporter permease subunit</fullName>
    </submittedName>
</protein>
<dbReference type="Gene3D" id="3.30.2090.10">
    <property type="entry name" value="Multidrug efflux transporter AcrB TolC docking domain, DN and DC subdomains"/>
    <property type="match status" value="2"/>
</dbReference>
<dbReference type="Proteomes" id="UP000738431">
    <property type="component" value="Chromosome"/>
</dbReference>
<accession>A0ABZ1C6M7</accession>
<name>A0ABZ1C6M7_9BACT</name>
<gene>
    <name evidence="2" type="ORF">K1X11_014220</name>
</gene>
<dbReference type="Gene3D" id="3.30.70.1440">
    <property type="entry name" value="Multidrug efflux transporter AcrB pore domain"/>
    <property type="match status" value="1"/>
</dbReference>
<feature type="transmembrane region" description="Helical" evidence="1">
    <location>
        <begin position="920"/>
        <end position="940"/>
    </location>
</feature>
<dbReference type="PANTHER" id="PTHR32063">
    <property type="match status" value="1"/>
</dbReference>
<dbReference type="Gene3D" id="3.30.70.1320">
    <property type="entry name" value="Multidrug efflux transporter AcrB pore domain like"/>
    <property type="match status" value="1"/>
</dbReference>
<dbReference type="SUPFAM" id="SSF82714">
    <property type="entry name" value="Multidrug efflux transporter AcrB TolC docking domain, DN and DC subdomains"/>
    <property type="match status" value="2"/>
</dbReference>
<dbReference type="InterPro" id="IPR027463">
    <property type="entry name" value="AcrB_DN_DC_subdom"/>
</dbReference>
<evidence type="ECO:0000313" key="2">
    <source>
        <dbReference type="EMBL" id="WRQ85965.1"/>
    </source>
</evidence>
<keyword evidence="1" id="KW-0812">Transmembrane</keyword>
<feature type="transmembrane region" description="Helical" evidence="1">
    <location>
        <begin position="480"/>
        <end position="501"/>
    </location>
</feature>
<feature type="transmembrane region" description="Helical" evidence="1">
    <location>
        <begin position="946"/>
        <end position="971"/>
    </location>
</feature>
<dbReference type="EMBL" id="CP139781">
    <property type="protein sequence ID" value="WRQ85965.1"/>
    <property type="molecule type" value="Genomic_DNA"/>
</dbReference>